<accession>A0ABR9EC57</accession>
<dbReference type="EMBL" id="AQGV01000012">
    <property type="protein sequence ID" value="MBE0368558.1"/>
    <property type="molecule type" value="Genomic_DNA"/>
</dbReference>
<evidence type="ECO:0000313" key="1">
    <source>
        <dbReference type="EMBL" id="MBE0368558.1"/>
    </source>
</evidence>
<name>A0ABR9EC57_9GAMM</name>
<sequence length="229" mass="26280">MSVEQDLAKLRRLNSIVSGPLKFIISEVLEVTPLVVEWINVQTSGSAVCRYKTDNTRQYEVRYQFGNIGNLVHELTHVAVNESYRLDFINYPNWATIDLPNRDLDILGRCKNEDLRQTKQMSQAMNSAKSDTLMRLKGWTDAASELSAIQKTEISNKLVYGMINPHKESDTVLNQVLVWLFEWGFPITGQHVNKPIVNALYEELSTAVKLAYLEREKGKRYVRMNMPTV</sequence>
<reference evidence="1 2" key="1">
    <citation type="submission" date="2015-03" db="EMBL/GenBank/DDBJ databases">
        <title>Genome sequence of Pseudoalteromonas aurantia.</title>
        <authorList>
            <person name="Xie B.-B."/>
            <person name="Rong J.-C."/>
            <person name="Qin Q.-L."/>
            <person name="Zhang Y.-Z."/>
        </authorList>
    </citation>
    <scope>NUCLEOTIDE SEQUENCE [LARGE SCALE GENOMIC DNA]</scope>
    <source>
        <strain evidence="1 2">208</strain>
    </source>
</reference>
<evidence type="ECO:0000313" key="2">
    <source>
        <dbReference type="Proteomes" id="UP000615755"/>
    </source>
</evidence>
<proteinExistence type="predicted"/>
<dbReference type="Proteomes" id="UP000615755">
    <property type="component" value="Unassembled WGS sequence"/>
</dbReference>
<keyword evidence="2" id="KW-1185">Reference proteome</keyword>
<comment type="caution">
    <text evidence="1">The sequence shown here is derived from an EMBL/GenBank/DDBJ whole genome shotgun (WGS) entry which is preliminary data.</text>
</comment>
<protein>
    <submittedName>
        <fullName evidence="1">Uncharacterized protein</fullName>
    </submittedName>
</protein>
<gene>
    <name evidence="1" type="ORF">PAUR_a2185</name>
</gene>
<dbReference type="RefSeq" id="WP_192507818.1">
    <property type="nucleotide sequence ID" value="NZ_AQGV01000012.1"/>
</dbReference>
<organism evidence="1 2">
    <name type="scientific">Pseudoalteromonas aurantia 208</name>
    <dbReference type="NCBI Taxonomy" id="1314867"/>
    <lineage>
        <taxon>Bacteria</taxon>
        <taxon>Pseudomonadati</taxon>
        <taxon>Pseudomonadota</taxon>
        <taxon>Gammaproteobacteria</taxon>
        <taxon>Alteromonadales</taxon>
        <taxon>Pseudoalteromonadaceae</taxon>
        <taxon>Pseudoalteromonas</taxon>
    </lineage>
</organism>